<proteinExistence type="predicted"/>
<comment type="caution">
    <text evidence="2">The sequence shown here is derived from an EMBL/GenBank/DDBJ whole genome shotgun (WGS) entry which is preliminary data.</text>
</comment>
<evidence type="ECO:0000313" key="2">
    <source>
        <dbReference type="EMBL" id="KAF7565945.1"/>
    </source>
</evidence>
<organism evidence="2 3">
    <name type="scientific">Pyrenophora tritici-repentis</name>
    <dbReference type="NCBI Taxonomy" id="45151"/>
    <lineage>
        <taxon>Eukaryota</taxon>
        <taxon>Fungi</taxon>
        <taxon>Dikarya</taxon>
        <taxon>Ascomycota</taxon>
        <taxon>Pezizomycotina</taxon>
        <taxon>Dothideomycetes</taxon>
        <taxon>Pleosporomycetidae</taxon>
        <taxon>Pleosporales</taxon>
        <taxon>Pleosporineae</taxon>
        <taxon>Pleosporaceae</taxon>
        <taxon>Pyrenophora</taxon>
    </lineage>
</organism>
<feature type="compositionally biased region" description="Polar residues" evidence="1">
    <location>
        <begin position="30"/>
        <end position="45"/>
    </location>
</feature>
<name>A0A834VJD6_9PLEO</name>
<dbReference type="Proteomes" id="UP000245464">
    <property type="component" value="Chromosome 10"/>
</dbReference>
<accession>A0A834VJD6</accession>
<sequence>MCQTVLYRMKRFAKLSNRTAERAGSRFRRNQTTSGAISITMTGGK</sequence>
<dbReference type="AlphaFoldDB" id="A0A834VJD6"/>
<gene>
    <name evidence="2" type="ORF">PtrM4_053790</name>
</gene>
<feature type="region of interest" description="Disordered" evidence="1">
    <location>
        <begin position="23"/>
        <end position="45"/>
    </location>
</feature>
<dbReference type="KEGG" id="ptrr:90955072"/>
<reference evidence="2" key="1">
    <citation type="journal article" date="2018" name="BMC Genomics">
        <title>Comparative genomics of the wheat fungal pathogen Pyrenophora tritici-repentis reveals chromosomal variations and genome plasticity.</title>
        <authorList>
            <person name="Moolhuijzen P."/>
            <person name="See P.T."/>
            <person name="Hane J.K."/>
            <person name="Shi G."/>
            <person name="Liu Z."/>
            <person name="Oliver R.P."/>
            <person name="Moffat C.S."/>
        </authorList>
    </citation>
    <scope>NUCLEOTIDE SEQUENCE [LARGE SCALE GENOMIC DNA]</scope>
    <source>
        <strain evidence="2">M4</strain>
    </source>
</reference>
<dbReference type="RefSeq" id="XP_065959581.1">
    <property type="nucleotide sequence ID" value="XM_066105017.1"/>
</dbReference>
<protein>
    <submittedName>
        <fullName evidence="2">Uncharacterized protein</fullName>
    </submittedName>
</protein>
<evidence type="ECO:0000256" key="1">
    <source>
        <dbReference type="SAM" id="MobiDB-lite"/>
    </source>
</evidence>
<dbReference type="GeneID" id="90955072"/>
<evidence type="ECO:0000313" key="3">
    <source>
        <dbReference type="Proteomes" id="UP000245464"/>
    </source>
</evidence>
<dbReference type="EMBL" id="NQIK02000010">
    <property type="protein sequence ID" value="KAF7565945.1"/>
    <property type="molecule type" value="Genomic_DNA"/>
</dbReference>